<evidence type="ECO:0000256" key="4">
    <source>
        <dbReference type="ARBA" id="ARBA00022801"/>
    </source>
</evidence>
<dbReference type="GO" id="GO:0015074">
    <property type="term" value="P:DNA integration"/>
    <property type="evidence" value="ECO:0007669"/>
    <property type="project" value="UniProtKB-KW"/>
</dbReference>
<gene>
    <name evidence="13" type="ORF">CEUSTIGMA_g801.t1</name>
</gene>
<evidence type="ECO:0000256" key="9">
    <source>
        <dbReference type="ARBA" id="ARBA00023172"/>
    </source>
</evidence>
<dbReference type="GO" id="GO:0046872">
    <property type="term" value="F:metal ion binding"/>
    <property type="evidence" value="ECO:0007669"/>
    <property type="project" value="UniProtKB-KW"/>
</dbReference>
<dbReference type="InterPro" id="IPR036397">
    <property type="entry name" value="RNaseH_sf"/>
</dbReference>
<comment type="caution">
    <text evidence="13">The sequence shown here is derived from an EMBL/GenBank/DDBJ whole genome shotgun (WGS) entry which is preliminary data.</text>
</comment>
<dbReference type="GO" id="GO:0004519">
    <property type="term" value="F:endonuclease activity"/>
    <property type="evidence" value="ECO:0007669"/>
    <property type="project" value="UniProtKB-KW"/>
</dbReference>
<evidence type="ECO:0000256" key="3">
    <source>
        <dbReference type="ARBA" id="ARBA00022759"/>
    </source>
</evidence>
<keyword evidence="3" id="KW-0255">Endonuclease</keyword>
<dbReference type="EMBL" id="BEGY01000003">
    <property type="protein sequence ID" value="GAX73348.1"/>
    <property type="molecule type" value="Genomic_DNA"/>
</dbReference>
<keyword evidence="4" id="KW-0378">Hydrolase</keyword>
<evidence type="ECO:0000256" key="10">
    <source>
        <dbReference type="ARBA" id="ARBA00023268"/>
    </source>
</evidence>
<keyword evidence="8" id="KW-0808">Transferase</keyword>
<dbReference type="CDD" id="cd09272">
    <property type="entry name" value="RNase_HI_RT_Ty1"/>
    <property type="match status" value="1"/>
</dbReference>
<dbReference type="GO" id="GO:0003676">
    <property type="term" value="F:nucleic acid binding"/>
    <property type="evidence" value="ECO:0007669"/>
    <property type="project" value="InterPro"/>
</dbReference>
<evidence type="ECO:0000313" key="14">
    <source>
        <dbReference type="Proteomes" id="UP000232323"/>
    </source>
</evidence>
<dbReference type="InterPro" id="IPR012337">
    <property type="entry name" value="RNaseH-like_sf"/>
</dbReference>
<keyword evidence="9" id="KW-0233">DNA recombination</keyword>
<dbReference type="GO" id="GO:0003964">
    <property type="term" value="F:RNA-directed DNA polymerase activity"/>
    <property type="evidence" value="ECO:0007669"/>
    <property type="project" value="UniProtKB-KW"/>
</dbReference>
<feature type="region of interest" description="Disordered" evidence="11">
    <location>
        <begin position="437"/>
        <end position="493"/>
    </location>
</feature>
<dbReference type="InterPro" id="IPR039537">
    <property type="entry name" value="Retrotran_Ty1/copia-like"/>
</dbReference>
<dbReference type="PANTHER" id="PTHR42648">
    <property type="entry name" value="TRANSPOSASE, PUTATIVE-RELATED"/>
    <property type="match status" value="1"/>
</dbReference>
<evidence type="ECO:0000256" key="8">
    <source>
        <dbReference type="ARBA" id="ARBA00022932"/>
    </source>
</evidence>
<feature type="region of interest" description="Disordered" evidence="11">
    <location>
        <begin position="120"/>
        <end position="142"/>
    </location>
</feature>
<keyword evidence="6" id="KW-0229">DNA integration</keyword>
<dbReference type="Gene3D" id="3.30.420.10">
    <property type="entry name" value="Ribonuclease H-like superfamily/Ribonuclease H"/>
    <property type="match status" value="1"/>
</dbReference>
<evidence type="ECO:0000259" key="12">
    <source>
        <dbReference type="PROSITE" id="PS50994"/>
    </source>
</evidence>
<protein>
    <recommendedName>
        <fullName evidence="12">Integrase catalytic domain-containing protein</fullName>
    </recommendedName>
</protein>
<dbReference type="SUPFAM" id="SSF53098">
    <property type="entry name" value="Ribonuclease H-like"/>
    <property type="match status" value="1"/>
</dbReference>
<keyword evidence="10" id="KW-0511">Multifunctional enzyme</keyword>
<accession>A0A250WRA2</accession>
<sequence length="771" mass="84859">MSQKGVSEIFYKEASTNPQEAAIFDRLWGTLGNNVGTLFRSILTEAKITGKKIEESEAVLHFLHCCNNSSVKHLTTDTKPLYSSVEEAATKLRMDEFNSKSARGRNASSKHNVEAPCFGGFGHHESGPSSNSHGRGHDSRGQHYGKALVKTLEGHVEGTSVTPEVVKQLGACEQCLAGKQARNPFPDCGRATDWKLGELIVFDLFVAPANVVSQHGYKYQLTAVDYYNRYCLVSFLSHKNDALSHMKKVHKFVERQTGNNTKCFRTDRGGEFLNNDVVDYCNELGIQLELTTAYTSQQNGLAERMHLTIFNKVRAMLVDSGIDKQHWAESAGTEAYVYNRTASSATPGGKTPYECYWGKKPDISNLRPFGDVAMVMTMPRYARDGKMGPVSVKGRLMGYSKCSKAWRVLLPSGLVSESRDVVFPADKFTAGKLLAQHGNSPATLPATSSPPPPPLHEHDSDSSGDDEDSSTESDFSEDEGDTPHQGQHATEGAAENVGIAQGVYLKDAGTDQMVVAVTWVDDIVIASKQLHLVEEVEPGLEKDMQIKKQGDLKHHLGMEIQRQGSKILLTQKTYIQDVLYRFGMESCKGQKVPLNPKVKVTREVGEKLDKDGLRLYQEKVGSLQYLATCTRPDISFAVGLLGRFCKCPTTFHMDLADQVLLYIAWTRDMGLEFGGRKPNFIVYSDSDFGGETDERRSTTGFVCILSGGAVDWNSRLQQTVAVSTCEAEYQAAGAAVRAALWWRKLLPDLGIETGVVDIMGDNQSTLAVISM</sequence>
<keyword evidence="14" id="KW-1185">Reference proteome</keyword>
<feature type="domain" description="Integrase catalytic" evidence="12">
    <location>
        <begin position="182"/>
        <end position="360"/>
    </location>
</feature>
<dbReference type="InterPro" id="IPR057670">
    <property type="entry name" value="SH3_retrovirus"/>
</dbReference>
<keyword evidence="7" id="KW-0695">RNA-directed DNA polymerase</keyword>
<keyword evidence="5" id="KW-0460">Magnesium</keyword>
<evidence type="ECO:0000256" key="11">
    <source>
        <dbReference type="SAM" id="MobiDB-lite"/>
    </source>
</evidence>
<evidence type="ECO:0000256" key="7">
    <source>
        <dbReference type="ARBA" id="ARBA00022918"/>
    </source>
</evidence>
<evidence type="ECO:0000256" key="5">
    <source>
        <dbReference type="ARBA" id="ARBA00022842"/>
    </source>
</evidence>
<feature type="compositionally biased region" description="Acidic residues" evidence="11">
    <location>
        <begin position="462"/>
        <end position="480"/>
    </location>
</feature>
<dbReference type="InterPro" id="IPR001584">
    <property type="entry name" value="Integrase_cat-core"/>
</dbReference>
<evidence type="ECO:0000256" key="6">
    <source>
        <dbReference type="ARBA" id="ARBA00022908"/>
    </source>
</evidence>
<evidence type="ECO:0000256" key="1">
    <source>
        <dbReference type="ARBA" id="ARBA00022722"/>
    </source>
</evidence>
<keyword evidence="2" id="KW-0479">Metal-binding</keyword>
<dbReference type="GO" id="GO:0006310">
    <property type="term" value="P:DNA recombination"/>
    <property type="evidence" value="ECO:0007669"/>
    <property type="project" value="UniProtKB-KW"/>
</dbReference>
<dbReference type="Pfam" id="PF25597">
    <property type="entry name" value="SH3_retrovirus"/>
    <property type="match status" value="1"/>
</dbReference>
<dbReference type="GO" id="GO:0003887">
    <property type="term" value="F:DNA-directed DNA polymerase activity"/>
    <property type="evidence" value="ECO:0007669"/>
    <property type="project" value="UniProtKB-KW"/>
</dbReference>
<dbReference type="GO" id="GO:0016787">
    <property type="term" value="F:hydrolase activity"/>
    <property type="evidence" value="ECO:0007669"/>
    <property type="project" value="UniProtKB-KW"/>
</dbReference>
<organism evidence="13 14">
    <name type="scientific">Chlamydomonas eustigma</name>
    <dbReference type="NCBI Taxonomy" id="1157962"/>
    <lineage>
        <taxon>Eukaryota</taxon>
        <taxon>Viridiplantae</taxon>
        <taxon>Chlorophyta</taxon>
        <taxon>core chlorophytes</taxon>
        <taxon>Chlorophyceae</taxon>
        <taxon>CS clade</taxon>
        <taxon>Chlamydomonadales</taxon>
        <taxon>Chlamydomonadaceae</taxon>
        <taxon>Chlamydomonas</taxon>
    </lineage>
</organism>
<dbReference type="OrthoDB" id="1645289at2759"/>
<dbReference type="AlphaFoldDB" id="A0A250WRA2"/>
<keyword evidence="8" id="KW-0548">Nucleotidyltransferase</keyword>
<dbReference type="InterPro" id="IPR013103">
    <property type="entry name" value="RVT_2"/>
</dbReference>
<dbReference type="STRING" id="1157962.A0A250WRA2"/>
<keyword evidence="1" id="KW-0540">Nuclease</keyword>
<dbReference type="Pfam" id="PF07727">
    <property type="entry name" value="RVT_2"/>
    <property type="match status" value="1"/>
</dbReference>
<proteinExistence type="predicted"/>
<dbReference type="Proteomes" id="UP000232323">
    <property type="component" value="Unassembled WGS sequence"/>
</dbReference>
<dbReference type="PANTHER" id="PTHR42648:SF11">
    <property type="entry name" value="TRANSPOSON TY4-P GAG-POL POLYPROTEIN"/>
    <property type="match status" value="1"/>
</dbReference>
<keyword evidence="8" id="KW-0239">DNA-directed DNA polymerase</keyword>
<reference evidence="13 14" key="1">
    <citation type="submission" date="2017-08" db="EMBL/GenBank/DDBJ databases">
        <title>Acidophilic green algal genome provides insights into adaptation to an acidic environment.</title>
        <authorList>
            <person name="Hirooka S."/>
            <person name="Hirose Y."/>
            <person name="Kanesaki Y."/>
            <person name="Higuchi S."/>
            <person name="Fujiwara T."/>
            <person name="Onuma R."/>
            <person name="Era A."/>
            <person name="Ohbayashi R."/>
            <person name="Uzuka A."/>
            <person name="Nozaki H."/>
            <person name="Yoshikawa H."/>
            <person name="Miyagishima S.Y."/>
        </authorList>
    </citation>
    <scope>NUCLEOTIDE SEQUENCE [LARGE SCALE GENOMIC DNA]</scope>
    <source>
        <strain evidence="13 14">NIES-2499</strain>
    </source>
</reference>
<evidence type="ECO:0000256" key="2">
    <source>
        <dbReference type="ARBA" id="ARBA00022723"/>
    </source>
</evidence>
<name>A0A250WRA2_9CHLO</name>
<dbReference type="PROSITE" id="PS50994">
    <property type="entry name" value="INTEGRASE"/>
    <property type="match status" value="1"/>
</dbReference>
<evidence type="ECO:0000313" key="13">
    <source>
        <dbReference type="EMBL" id="GAX73348.1"/>
    </source>
</evidence>
<dbReference type="Pfam" id="PF00665">
    <property type="entry name" value="rve"/>
    <property type="match status" value="1"/>
</dbReference>